<dbReference type="InterPro" id="IPR013211">
    <property type="entry name" value="LVIVD"/>
</dbReference>
<comment type="caution">
    <text evidence="3">The sequence shown here is derived from an EMBL/GenBank/DDBJ whole genome shotgun (WGS) entry which is preliminary data.</text>
</comment>
<evidence type="ECO:0000313" key="3">
    <source>
        <dbReference type="EMBL" id="GAA5148290.1"/>
    </source>
</evidence>
<evidence type="ECO:0000256" key="1">
    <source>
        <dbReference type="SAM" id="MobiDB-lite"/>
    </source>
</evidence>
<dbReference type="SUPFAM" id="SSF75011">
    <property type="entry name" value="3-carboxy-cis,cis-mucoante lactonizing enzyme"/>
    <property type="match status" value="1"/>
</dbReference>
<reference evidence="4" key="1">
    <citation type="journal article" date="2019" name="Int. J. Syst. Evol. Microbiol.">
        <title>The Global Catalogue of Microorganisms (GCM) 10K type strain sequencing project: providing services to taxonomists for standard genome sequencing and annotation.</title>
        <authorList>
            <consortium name="The Broad Institute Genomics Platform"/>
            <consortium name="The Broad Institute Genome Sequencing Center for Infectious Disease"/>
            <person name="Wu L."/>
            <person name="Ma J."/>
        </authorList>
    </citation>
    <scope>NUCLEOTIDE SEQUENCE [LARGE SCALE GENOMIC DNA]</scope>
    <source>
        <strain evidence="4">JCM 18459</strain>
    </source>
</reference>
<dbReference type="Proteomes" id="UP001500221">
    <property type="component" value="Unassembled WGS sequence"/>
</dbReference>
<dbReference type="Pfam" id="PF08309">
    <property type="entry name" value="LVIVD"/>
    <property type="match status" value="2"/>
</dbReference>
<protein>
    <recommendedName>
        <fullName evidence="5">LVIVD repeat-containing protein</fullName>
    </recommendedName>
</protein>
<dbReference type="RefSeq" id="WP_345458198.1">
    <property type="nucleotide sequence ID" value="NZ_BAABKG010000002.1"/>
</dbReference>
<gene>
    <name evidence="3" type="ORF">GCM10023340_21960</name>
</gene>
<proteinExistence type="predicted"/>
<organism evidence="3 4">
    <name type="scientific">Nocardioides marinquilinus</name>
    <dbReference type="NCBI Taxonomy" id="1210400"/>
    <lineage>
        <taxon>Bacteria</taxon>
        <taxon>Bacillati</taxon>
        <taxon>Actinomycetota</taxon>
        <taxon>Actinomycetes</taxon>
        <taxon>Propionibacteriales</taxon>
        <taxon>Nocardioidaceae</taxon>
        <taxon>Nocardioides</taxon>
    </lineage>
</organism>
<keyword evidence="4" id="KW-1185">Reference proteome</keyword>
<feature type="chain" id="PRO_5047517705" description="LVIVD repeat-containing protein" evidence="2">
    <location>
        <begin position="26"/>
        <end position="492"/>
    </location>
</feature>
<dbReference type="EMBL" id="BAABKG010000002">
    <property type="protein sequence ID" value="GAA5148290.1"/>
    <property type="molecule type" value="Genomic_DNA"/>
</dbReference>
<sequence>MKKLLTTAGALVLAVGLAAVAPATADPVSSAGTQQADPDDPTIEERPVLPGQRIARLEPAVPEVRSGEVDRSKVMRQIARVPLAGSFAQDGAFGTDLAFRGDYAFVGNYLGFAVYDIGNPAKPQRVAQVECPGSQNDISLYKGLLVLSVDSLRSNSTCDNEAATAPLPGTWEGIRVFDISNPRKPRFVKSVLTACGSHTHTLAPSRDGRDLFVYVSSYGPSPALPNCQPPHDRISIVKIPVANPGQAKVTARPVLFPGGGVDGDDYSSDTSGCHDITAYPAKNLAAGACMGDGILMDITKRSAPRVISRVRDTRNFAFWHSATFNNAGTKVVFTDELGGGGGAECNNDVGPNRGADGVYDIVKRRLVFRSYFKIPRVQSDTENCVAHNGSLVPVEGRDIMVQAWYQGGTSVWDFTDSRNPRELAHFDRGAISDDELVLGGSWSSYWYNGHIYSSDITRGLEVFEVSGLRWAGEAAKVRMSLFNAQSQPSYNG</sequence>
<name>A0ABP9PQV2_9ACTN</name>
<feature type="region of interest" description="Disordered" evidence="1">
    <location>
        <begin position="26"/>
        <end position="46"/>
    </location>
</feature>
<evidence type="ECO:0008006" key="5">
    <source>
        <dbReference type="Google" id="ProtNLM"/>
    </source>
</evidence>
<evidence type="ECO:0000313" key="4">
    <source>
        <dbReference type="Proteomes" id="UP001500221"/>
    </source>
</evidence>
<feature type="signal peptide" evidence="2">
    <location>
        <begin position="1"/>
        <end position="25"/>
    </location>
</feature>
<evidence type="ECO:0000256" key="2">
    <source>
        <dbReference type="SAM" id="SignalP"/>
    </source>
</evidence>
<accession>A0ABP9PQV2</accession>
<keyword evidence="2" id="KW-0732">Signal</keyword>